<feature type="coiled-coil region" evidence="2">
    <location>
        <begin position="327"/>
        <end position="414"/>
    </location>
</feature>
<evidence type="ECO:0000256" key="1">
    <source>
        <dbReference type="ARBA" id="ARBA00023054"/>
    </source>
</evidence>
<feature type="region of interest" description="Disordered" evidence="3">
    <location>
        <begin position="146"/>
        <end position="169"/>
    </location>
</feature>
<feature type="coiled-coil region" evidence="2">
    <location>
        <begin position="253"/>
        <end position="280"/>
    </location>
</feature>
<dbReference type="InterPro" id="IPR049258">
    <property type="entry name" value="ODAD1_CC"/>
</dbReference>
<feature type="region of interest" description="Disordered" evidence="3">
    <location>
        <begin position="801"/>
        <end position="903"/>
    </location>
</feature>
<accession>A0A7S4F2Y6</accession>
<feature type="compositionally biased region" description="Basic and acidic residues" evidence="3">
    <location>
        <begin position="21"/>
        <end position="43"/>
    </location>
</feature>
<evidence type="ECO:0000256" key="3">
    <source>
        <dbReference type="SAM" id="MobiDB-lite"/>
    </source>
</evidence>
<dbReference type="EMBL" id="HBIZ01035216">
    <property type="protein sequence ID" value="CAE0769817.1"/>
    <property type="molecule type" value="Transcribed_RNA"/>
</dbReference>
<feature type="compositionally biased region" description="Polar residues" evidence="3">
    <location>
        <begin position="1"/>
        <end position="11"/>
    </location>
</feature>
<feature type="compositionally biased region" description="Basic and acidic residues" evidence="3">
    <location>
        <begin position="146"/>
        <end position="155"/>
    </location>
</feature>
<dbReference type="PANTHER" id="PTHR21694:SF18">
    <property type="entry name" value="COILED-COIL DOMAIN-CONTAINING PROTEIN 63"/>
    <property type="match status" value="1"/>
</dbReference>
<sequence length="903" mass="99386">MGHSMATTEAAANQHDLGAAGEDHAHGNADNEEESPRSEHPQSDEANSAGEGDDSGEGRLSSTYKAYSPDKFEASGDFDDDTDALLQANVRSSSRGAQRISGAAAVDAALEEHWAIVMKRLAPQGYNRSPKWQQSIIERVIQTMSAREKDEHKGSPADAALDSPPLGKKAKEDRATIDLAALGLNPEAVAAIQQEEERVKRAIEQMPSTNLASRSSMLVTSADNMSRTSQEKLSGDDELAQRHNQVHYYNRAIQMEQLQQQDLESDAKQLSDELARATKNAKGGHVHTAKHLSKVAKQMAVMQNRCEAVAIKASTLNAENAATRLEIDNMRAAKVAHNARLEKLRQKAAKMDEDIAFLTQSAHAALDQREKVKAKFLAAQRDMQQEREQKLELIKELSERAQQLEAEWGEREVELAASEEVQRRKNYVAAKKRRAELEMAETKFGFLANQVRGWDSEFVRLQEFTGMDAKFEPGQQGIVDEITNRFYEKERANVSLLRFLHEQEAEIANLSDQRRSLTTRREDLAEQLDSKMQDFEGKAIDEIEAAIVADNERCAKAEELLSGACRYVRRIGKSLWRSSEAHQLDKGDCTISSLEQWLRTVDARITQIRQASSALVLRATAPPSPVLAEWCAARPKRPHLPVPEIHAALAAQAEQRRMKNQDIDDDDDDEAERLREKESKITPFNKPKVDRERERKQIIEWARKRAVVKISPDCTASSPTNQSKVHTKKQLGSSAAMAGSAAAALRNSASAPTLAVPLKLPSPYTNGENASRAMPARRATPEYAKSIRTAAMVEPESDLAAENMPGAGMPKRQTSSGGGARTMPTNGRARDARGAHSKSMPKHSPSMPQLHSPSGRSKSPYGAPGPANLASAPAPKDLGTMIYLLGPNSNSMDARRLGTNSSR</sequence>
<evidence type="ECO:0000313" key="5">
    <source>
        <dbReference type="EMBL" id="CAE0769817.1"/>
    </source>
</evidence>
<feature type="domain" description="ODAD1 central coiled coil region" evidence="4">
    <location>
        <begin position="297"/>
        <end position="562"/>
    </location>
</feature>
<gene>
    <name evidence="5" type="ORF">PCAR00345_LOCUS22429</name>
</gene>
<organism evidence="5">
    <name type="scientific">Chrysotila carterae</name>
    <name type="common">Marine alga</name>
    <name type="synonym">Syracosphaera carterae</name>
    <dbReference type="NCBI Taxonomy" id="13221"/>
    <lineage>
        <taxon>Eukaryota</taxon>
        <taxon>Haptista</taxon>
        <taxon>Haptophyta</taxon>
        <taxon>Prymnesiophyceae</taxon>
        <taxon>Isochrysidales</taxon>
        <taxon>Isochrysidaceae</taxon>
        <taxon>Chrysotila</taxon>
    </lineage>
</organism>
<feature type="region of interest" description="Disordered" evidence="3">
    <location>
        <begin position="1"/>
        <end position="80"/>
    </location>
</feature>
<dbReference type="PANTHER" id="PTHR21694">
    <property type="entry name" value="COILED-COIL DOMAIN-CONTAINING PROTEIN 63"/>
    <property type="match status" value="1"/>
</dbReference>
<proteinExistence type="predicted"/>
<dbReference type="InterPro" id="IPR051876">
    <property type="entry name" value="ODA-DC/CCD"/>
</dbReference>
<reference evidence="5" key="1">
    <citation type="submission" date="2021-01" db="EMBL/GenBank/DDBJ databases">
        <authorList>
            <person name="Corre E."/>
            <person name="Pelletier E."/>
            <person name="Niang G."/>
            <person name="Scheremetjew M."/>
            <person name="Finn R."/>
            <person name="Kale V."/>
            <person name="Holt S."/>
            <person name="Cochrane G."/>
            <person name="Meng A."/>
            <person name="Brown T."/>
            <person name="Cohen L."/>
        </authorList>
    </citation>
    <scope>NUCLEOTIDE SEQUENCE</scope>
    <source>
        <strain evidence="5">CCMP645</strain>
    </source>
</reference>
<dbReference type="Pfam" id="PF21773">
    <property type="entry name" value="ODAD1_CC"/>
    <property type="match status" value="1"/>
</dbReference>
<keyword evidence="1 2" id="KW-0175">Coiled coil</keyword>
<protein>
    <recommendedName>
        <fullName evidence="4">ODAD1 central coiled coil region domain-containing protein</fullName>
    </recommendedName>
</protein>
<feature type="compositionally biased region" description="Polar residues" evidence="3">
    <location>
        <begin position="887"/>
        <end position="903"/>
    </location>
</feature>
<evidence type="ECO:0000259" key="4">
    <source>
        <dbReference type="Pfam" id="PF21773"/>
    </source>
</evidence>
<dbReference type="AlphaFoldDB" id="A0A7S4F2Y6"/>
<feature type="region of interest" description="Disordered" evidence="3">
    <location>
        <begin position="654"/>
        <end position="691"/>
    </location>
</feature>
<feature type="coiled-coil region" evidence="2">
    <location>
        <begin position="500"/>
        <end position="560"/>
    </location>
</feature>
<name>A0A7S4F2Y6_CHRCT</name>
<evidence type="ECO:0000256" key="2">
    <source>
        <dbReference type="SAM" id="Coils"/>
    </source>
</evidence>